<gene>
    <name evidence="1" type="ORF">SAMN04487759_104111</name>
</gene>
<dbReference type="STRING" id="1630.SAMN05216514_11448"/>
<protein>
    <submittedName>
        <fullName evidence="1">Uncharacterized protein</fullName>
    </submittedName>
</protein>
<dbReference type="OrthoDB" id="1862100at2"/>
<evidence type="ECO:0000313" key="1">
    <source>
        <dbReference type="EMBL" id="SDW13954.1"/>
    </source>
</evidence>
<accession>A0A1H2R506</accession>
<dbReference type="eggNOG" id="ENOG5033AGF">
    <property type="taxonomic scope" value="Bacteria"/>
</dbReference>
<proteinExistence type="predicted"/>
<organism evidence="1 2">
    <name type="scientific">Kandleria vitulina</name>
    <dbReference type="NCBI Taxonomy" id="1630"/>
    <lineage>
        <taxon>Bacteria</taxon>
        <taxon>Bacillati</taxon>
        <taxon>Bacillota</taxon>
        <taxon>Erysipelotrichia</taxon>
        <taxon>Erysipelotrichales</taxon>
        <taxon>Coprobacillaceae</taxon>
        <taxon>Kandleria</taxon>
    </lineage>
</organism>
<dbReference type="AlphaFoldDB" id="A0A1H2R506"/>
<reference evidence="1 2" key="1">
    <citation type="submission" date="2016-10" db="EMBL/GenBank/DDBJ databases">
        <authorList>
            <person name="de Groot N.N."/>
        </authorList>
    </citation>
    <scope>NUCLEOTIDE SEQUENCE [LARGE SCALE GENOMIC DNA]</scope>
    <source>
        <strain evidence="1 2">S3b</strain>
    </source>
</reference>
<dbReference type="Proteomes" id="UP000182429">
    <property type="component" value="Unassembled WGS sequence"/>
</dbReference>
<dbReference type="RefSeq" id="WP_029071526.1">
    <property type="nucleotide sequence ID" value="NZ_FNGT01000003.1"/>
</dbReference>
<name>A0A1H2R506_9FIRM</name>
<evidence type="ECO:0000313" key="2">
    <source>
        <dbReference type="Proteomes" id="UP000182429"/>
    </source>
</evidence>
<dbReference type="EMBL" id="FNNF01000004">
    <property type="protein sequence ID" value="SDW13954.1"/>
    <property type="molecule type" value="Genomic_DNA"/>
</dbReference>
<sequence length="71" mass="7914">MNMNEMVQQLITKVQKDPKLLDQLTAHPTKTIEQLIGVDLPDEQVDEVIKKVLANVSTDKIGDVLGGLFKK</sequence>